<feature type="transmembrane region" description="Helical" evidence="7">
    <location>
        <begin position="12"/>
        <end position="34"/>
    </location>
</feature>
<dbReference type="RefSeq" id="WP_106894019.1">
    <property type="nucleotide sequence ID" value="NZ_CP027860.1"/>
</dbReference>
<dbReference type="Pfam" id="PF07681">
    <property type="entry name" value="DoxX"/>
    <property type="match status" value="1"/>
</dbReference>
<evidence type="ECO:0000256" key="4">
    <source>
        <dbReference type="ARBA" id="ARBA00022692"/>
    </source>
</evidence>
<evidence type="ECO:0000256" key="5">
    <source>
        <dbReference type="ARBA" id="ARBA00022989"/>
    </source>
</evidence>
<evidence type="ECO:0000256" key="7">
    <source>
        <dbReference type="SAM" id="Phobius"/>
    </source>
</evidence>
<protein>
    <recommendedName>
        <fullName evidence="10">DoxX family protein</fullName>
    </recommendedName>
</protein>
<comment type="similarity">
    <text evidence="2">Belongs to the DoxX family.</text>
</comment>
<sequence>MLSHRPEHAATLLRLALGTIFIAHGLLKVLVFTIPGTVGFFQSVGLPGFLAYIVIAAELLGGTALLLGFLTRWAALGLAIVAFGAIMPHAGNGWVFSSNGGGWEYPLFLAIACLVQALLGAGRFGLDKH</sequence>
<evidence type="ECO:0000256" key="3">
    <source>
        <dbReference type="ARBA" id="ARBA00022475"/>
    </source>
</evidence>
<dbReference type="KEGG" id="xba:C7S18_12975"/>
<dbReference type="GO" id="GO:0005886">
    <property type="term" value="C:plasma membrane"/>
    <property type="evidence" value="ECO:0007669"/>
    <property type="project" value="UniProtKB-SubCell"/>
</dbReference>
<dbReference type="InterPro" id="IPR051907">
    <property type="entry name" value="DoxX-like_oxidoreductase"/>
</dbReference>
<feature type="transmembrane region" description="Helical" evidence="7">
    <location>
        <begin position="64"/>
        <end position="87"/>
    </location>
</feature>
<dbReference type="PANTHER" id="PTHR33452:SF1">
    <property type="entry name" value="INNER MEMBRANE PROTEIN YPHA-RELATED"/>
    <property type="match status" value="1"/>
</dbReference>
<evidence type="ECO:0000256" key="2">
    <source>
        <dbReference type="ARBA" id="ARBA00006679"/>
    </source>
</evidence>
<dbReference type="PANTHER" id="PTHR33452">
    <property type="entry name" value="OXIDOREDUCTASE CATD-RELATED"/>
    <property type="match status" value="1"/>
</dbReference>
<dbReference type="AlphaFoldDB" id="A0A2P1PZ43"/>
<evidence type="ECO:0000313" key="8">
    <source>
        <dbReference type="EMBL" id="AVQ00101.1"/>
    </source>
</evidence>
<accession>A0A2P1PZ43</accession>
<dbReference type="OrthoDB" id="5382961at2"/>
<reference evidence="8 9" key="2">
    <citation type="submission" date="2018-03" db="EMBL/GenBank/DDBJ databases">
        <authorList>
            <person name="Keele B.F."/>
        </authorList>
    </citation>
    <scope>NUCLEOTIDE SEQUENCE [LARGE SCALE GENOMIC DNA]</scope>
    <source>
        <strain evidence="8 9">D13</strain>
    </source>
</reference>
<keyword evidence="4 7" id="KW-0812">Transmembrane</keyword>
<organism evidence="8 9">
    <name type="scientific">Ahniella affigens</name>
    <dbReference type="NCBI Taxonomy" id="2021234"/>
    <lineage>
        <taxon>Bacteria</taxon>
        <taxon>Pseudomonadati</taxon>
        <taxon>Pseudomonadota</taxon>
        <taxon>Gammaproteobacteria</taxon>
        <taxon>Lysobacterales</taxon>
        <taxon>Rhodanobacteraceae</taxon>
        <taxon>Ahniella</taxon>
    </lineage>
</organism>
<dbReference type="EMBL" id="CP027860">
    <property type="protein sequence ID" value="AVQ00101.1"/>
    <property type="molecule type" value="Genomic_DNA"/>
</dbReference>
<evidence type="ECO:0008006" key="10">
    <source>
        <dbReference type="Google" id="ProtNLM"/>
    </source>
</evidence>
<evidence type="ECO:0000256" key="6">
    <source>
        <dbReference type="ARBA" id="ARBA00023136"/>
    </source>
</evidence>
<proteinExistence type="inferred from homology"/>
<comment type="subcellular location">
    <subcellularLocation>
        <location evidence="1">Cell membrane</location>
        <topology evidence="1">Multi-pass membrane protein</topology>
    </subcellularLocation>
</comment>
<reference evidence="8 9" key="1">
    <citation type="submission" date="2018-03" db="EMBL/GenBank/DDBJ databases">
        <title>Ahniella affigens gen. nov., sp. nov., a gammaproteobacterium isolated from sandy soil near a stream.</title>
        <authorList>
            <person name="Ko Y."/>
            <person name="Kim J.-H."/>
        </authorList>
    </citation>
    <scope>NUCLEOTIDE SEQUENCE [LARGE SCALE GENOMIC DNA]</scope>
    <source>
        <strain evidence="8 9">D13</strain>
    </source>
</reference>
<keyword evidence="5 7" id="KW-1133">Transmembrane helix</keyword>
<name>A0A2P1PZ43_9GAMM</name>
<feature type="transmembrane region" description="Helical" evidence="7">
    <location>
        <begin position="107"/>
        <end position="126"/>
    </location>
</feature>
<keyword evidence="3" id="KW-1003">Cell membrane</keyword>
<dbReference type="Proteomes" id="UP000241074">
    <property type="component" value="Chromosome"/>
</dbReference>
<evidence type="ECO:0000256" key="1">
    <source>
        <dbReference type="ARBA" id="ARBA00004651"/>
    </source>
</evidence>
<keyword evidence="6 7" id="KW-0472">Membrane</keyword>
<dbReference type="InterPro" id="IPR032808">
    <property type="entry name" value="DoxX"/>
</dbReference>
<evidence type="ECO:0000313" key="9">
    <source>
        <dbReference type="Proteomes" id="UP000241074"/>
    </source>
</evidence>
<gene>
    <name evidence="8" type="ORF">C7S18_12975</name>
</gene>
<keyword evidence="9" id="KW-1185">Reference proteome</keyword>